<dbReference type="Proteomes" id="UP000185491">
    <property type="component" value="Chromosome"/>
</dbReference>
<name>A0A1L7D454_9CORY</name>
<gene>
    <name evidence="1" type="ORF">CPHO_08480</name>
</gene>
<protein>
    <submittedName>
        <fullName evidence="1">Uncharacterized protein</fullName>
    </submittedName>
</protein>
<dbReference type="RefSeq" id="WP_075734914.1">
    <property type="nucleotide sequence ID" value="NZ_CP009249.1"/>
</dbReference>
<accession>A0A1L7D454</accession>
<evidence type="ECO:0000313" key="1">
    <source>
        <dbReference type="EMBL" id="APT92914.1"/>
    </source>
</evidence>
<proteinExistence type="predicted"/>
<dbReference type="OrthoDB" id="4427056at2"/>
<dbReference type="KEGG" id="cpho:CPHO_08480"/>
<organism evidence="1 2">
    <name type="scientific">Corynebacterium phocae</name>
    <dbReference type="NCBI Taxonomy" id="161895"/>
    <lineage>
        <taxon>Bacteria</taxon>
        <taxon>Bacillati</taxon>
        <taxon>Actinomycetota</taxon>
        <taxon>Actinomycetes</taxon>
        <taxon>Mycobacteriales</taxon>
        <taxon>Corynebacteriaceae</taxon>
        <taxon>Corynebacterium</taxon>
    </lineage>
</organism>
<dbReference type="EMBL" id="CP009249">
    <property type="protein sequence ID" value="APT92914.1"/>
    <property type="molecule type" value="Genomic_DNA"/>
</dbReference>
<keyword evidence="2" id="KW-1185">Reference proteome</keyword>
<dbReference type="STRING" id="161895.CPHO_08480"/>
<evidence type="ECO:0000313" key="2">
    <source>
        <dbReference type="Proteomes" id="UP000185491"/>
    </source>
</evidence>
<reference evidence="1 2" key="1">
    <citation type="submission" date="2014-08" db="EMBL/GenBank/DDBJ databases">
        <title>Complete genome sequence of Corynebacterium phocae M408/89/1(T)(=DSM 44612(T)), isolated from the common seal (Phoca vitulina).</title>
        <authorList>
            <person name="Ruckert C."/>
            <person name="Albersmeier A."/>
            <person name="Winkler A."/>
            <person name="Kalinowski J."/>
        </authorList>
    </citation>
    <scope>NUCLEOTIDE SEQUENCE [LARGE SCALE GENOMIC DNA]</scope>
    <source>
        <strain evidence="1 2">M408/89/1</strain>
    </source>
</reference>
<dbReference type="AlphaFoldDB" id="A0A1L7D454"/>
<sequence length="191" mass="20979">MEQPKNTPVVPERDLAEKVLLQAAVLKKLYAIHQDHKDAFTRQLEPGDKRTIKNAQGLALGSISKSVPNKKAVCEDPAVLMAMAMEQGVEILDGLPTEGDDRYIEIVDFLIKHQREDLLVPEISPADHKEIADGVLEKWQITGELPAGWKIKEASAPRVTVSPGRTKPVKAAIDHLVKKAGTVLELESGEK</sequence>